<dbReference type="AlphaFoldDB" id="A0A6A5TWX9"/>
<evidence type="ECO:0000256" key="1">
    <source>
        <dbReference type="ARBA" id="ARBA00004123"/>
    </source>
</evidence>
<dbReference type="CDD" id="cd00067">
    <property type="entry name" value="GAL4"/>
    <property type="match status" value="1"/>
</dbReference>
<evidence type="ECO:0000313" key="6">
    <source>
        <dbReference type="Proteomes" id="UP000800035"/>
    </source>
</evidence>
<evidence type="ECO:0000256" key="2">
    <source>
        <dbReference type="ARBA" id="ARBA00022723"/>
    </source>
</evidence>
<dbReference type="PANTHER" id="PTHR31001:SF40">
    <property type="entry name" value="ZN(II)2CYS6 TRANSCRIPTION FACTOR (EUROFUNG)"/>
    <property type="match status" value="1"/>
</dbReference>
<dbReference type="InterPro" id="IPR036864">
    <property type="entry name" value="Zn2-C6_fun-type_DNA-bd_sf"/>
</dbReference>
<gene>
    <name evidence="5" type="ORF">CC80DRAFT_149754</name>
</gene>
<dbReference type="PANTHER" id="PTHR31001">
    <property type="entry name" value="UNCHARACTERIZED TRANSCRIPTIONAL REGULATORY PROTEIN"/>
    <property type="match status" value="1"/>
</dbReference>
<dbReference type="OrthoDB" id="4898680at2759"/>
<dbReference type="EMBL" id="ML977004">
    <property type="protein sequence ID" value="KAF1953467.1"/>
    <property type="molecule type" value="Genomic_DNA"/>
</dbReference>
<organism evidence="5 6">
    <name type="scientific">Byssothecium circinans</name>
    <dbReference type="NCBI Taxonomy" id="147558"/>
    <lineage>
        <taxon>Eukaryota</taxon>
        <taxon>Fungi</taxon>
        <taxon>Dikarya</taxon>
        <taxon>Ascomycota</taxon>
        <taxon>Pezizomycotina</taxon>
        <taxon>Dothideomycetes</taxon>
        <taxon>Pleosporomycetidae</taxon>
        <taxon>Pleosporales</taxon>
        <taxon>Massarineae</taxon>
        <taxon>Massarinaceae</taxon>
        <taxon>Byssothecium</taxon>
    </lineage>
</organism>
<dbReference type="GO" id="GO:0000981">
    <property type="term" value="F:DNA-binding transcription factor activity, RNA polymerase II-specific"/>
    <property type="evidence" value="ECO:0007669"/>
    <property type="project" value="InterPro"/>
</dbReference>
<dbReference type="Pfam" id="PF00172">
    <property type="entry name" value="Zn_clus"/>
    <property type="match status" value="1"/>
</dbReference>
<dbReference type="GO" id="GO:0005634">
    <property type="term" value="C:nucleus"/>
    <property type="evidence" value="ECO:0007669"/>
    <property type="project" value="UniProtKB-SubCell"/>
</dbReference>
<proteinExistence type="predicted"/>
<comment type="subcellular location">
    <subcellularLocation>
        <location evidence="1">Nucleus</location>
    </subcellularLocation>
</comment>
<dbReference type="Pfam" id="PF04082">
    <property type="entry name" value="Fungal_trans"/>
    <property type="match status" value="1"/>
</dbReference>
<keyword evidence="2" id="KW-0479">Metal-binding</keyword>
<dbReference type="GO" id="GO:0003677">
    <property type="term" value="F:DNA binding"/>
    <property type="evidence" value="ECO:0007669"/>
    <property type="project" value="InterPro"/>
</dbReference>
<dbReference type="CDD" id="cd12148">
    <property type="entry name" value="fungal_TF_MHR"/>
    <property type="match status" value="1"/>
</dbReference>
<reference evidence="5" key="1">
    <citation type="journal article" date="2020" name="Stud. Mycol.">
        <title>101 Dothideomycetes genomes: a test case for predicting lifestyles and emergence of pathogens.</title>
        <authorList>
            <person name="Haridas S."/>
            <person name="Albert R."/>
            <person name="Binder M."/>
            <person name="Bloem J."/>
            <person name="Labutti K."/>
            <person name="Salamov A."/>
            <person name="Andreopoulos B."/>
            <person name="Baker S."/>
            <person name="Barry K."/>
            <person name="Bills G."/>
            <person name="Bluhm B."/>
            <person name="Cannon C."/>
            <person name="Castanera R."/>
            <person name="Culley D."/>
            <person name="Daum C."/>
            <person name="Ezra D."/>
            <person name="Gonzalez J."/>
            <person name="Henrissat B."/>
            <person name="Kuo A."/>
            <person name="Liang C."/>
            <person name="Lipzen A."/>
            <person name="Lutzoni F."/>
            <person name="Magnuson J."/>
            <person name="Mondo S."/>
            <person name="Nolan M."/>
            <person name="Ohm R."/>
            <person name="Pangilinan J."/>
            <person name="Park H.-J."/>
            <person name="Ramirez L."/>
            <person name="Alfaro M."/>
            <person name="Sun H."/>
            <person name="Tritt A."/>
            <person name="Yoshinaga Y."/>
            <person name="Zwiers L.-H."/>
            <person name="Turgeon B."/>
            <person name="Goodwin S."/>
            <person name="Spatafora J."/>
            <person name="Crous P."/>
            <person name="Grigoriev I."/>
        </authorList>
    </citation>
    <scope>NUCLEOTIDE SEQUENCE</scope>
    <source>
        <strain evidence="5">CBS 675.92</strain>
    </source>
</reference>
<dbReference type="InterPro" id="IPR007219">
    <property type="entry name" value="XnlR_reg_dom"/>
</dbReference>
<evidence type="ECO:0000256" key="3">
    <source>
        <dbReference type="ARBA" id="ARBA00023242"/>
    </source>
</evidence>
<keyword evidence="6" id="KW-1185">Reference proteome</keyword>
<protein>
    <recommendedName>
        <fullName evidence="4">Zn(2)-C6 fungal-type domain-containing protein</fullName>
    </recommendedName>
</protein>
<dbReference type="Proteomes" id="UP000800035">
    <property type="component" value="Unassembled WGS sequence"/>
</dbReference>
<evidence type="ECO:0000259" key="4">
    <source>
        <dbReference type="PROSITE" id="PS50048"/>
    </source>
</evidence>
<dbReference type="SUPFAM" id="SSF57701">
    <property type="entry name" value="Zn2/Cys6 DNA-binding domain"/>
    <property type="match status" value="1"/>
</dbReference>
<dbReference type="Gene3D" id="4.10.240.10">
    <property type="entry name" value="Zn(2)-C6 fungal-type DNA-binding domain"/>
    <property type="match status" value="1"/>
</dbReference>
<dbReference type="SMART" id="SM00066">
    <property type="entry name" value="GAL4"/>
    <property type="match status" value="1"/>
</dbReference>
<sequence length="744" mass="84522">MTGNLFPSRFRDGHQNRKLNTNFRRNGKLQSCEPCRKGKLRCDHMTPTCGRCLRRGRDAQCVYHPAPLTKAAVGNGIPTPQTADESSPSAVLQSAEIEFAASSNRSTRITESDLAPQLRFTRASSLPTQTWSSLHYGQQTVEELRRPVPAAHKHSRLAQPSTAFIQHAAILAENELSIGIHHSDNDTVSAKPSRLEIERGAAVLSLLKDMPIYLRYVDKWFSFARGIILIEPMVRIMTSGISSYWGKWLVDTPKHDLRLMSEKIWDNTLKPMSRLLNRNTTAREFCTSVTGEYLRWETVGIVLTLVALLCGSLSDGDPIFCTHDAAPIDRAATLLKTHNASNICVEFCDDWGVLNDLSLWLLYENSVVYCAMRTRGSYENWKKAGTVMTALAFCNLHEEIRVDDHTPFWMAEIRKRLLCCVYQSDKYSAIYNGRPPRLTRQYCSLQVPLDLSDSQLMLDGPDLEKAIAALDDQGFNRRGAVQRCTLERLFVADALITEEILEISMGVLPISAEEILKRAADIEQRAIDRWDSLPEFLKLDDNQPFLDTRRPPIELLFLAYIRMDVHYHHFLLQRTLIKKVGHPPTKLLQISRDMFNFVLKMIKSREIFRDFQIDFIGVLNQNGIPSAAVIAVELLHQEQNNSSLFDPESRLPRSQTIQDLSVFVAHLGNVQPTSGGYISSERGHRFLKKILDTILDPVVIDLDNNMNTEFGDLNFNDPLLQTGDGNFMQFLVDWEQDNNWPTFN</sequence>
<dbReference type="GO" id="GO:0008270">
    <property type="term" value="F:zinc ion binding"/>
    <property type="evidence" value="ECO:0007669"/>
    <property type="project" value="InterPro"/>
</dbReference>
<dbReference type="GO" id="GO:0006351">
    <property type="term" value="P:DNA-templated transcription"/>
    <property type="evidence" value="ECO:0007669"/>
    <property type="project" value="InterPro"/>
</dbReference>
<keyword evidence="3" id="KW-0539">Nucleus</keyword>
<dbReference type="PROSITE" id="PS00463">
    <property type="entry name" value="ZN2_CY6_FUNGAL_1"/>
    <property type="match status" value="1"/>
</dbReference>
<evidence type="ECO:0000313" key="5">
    <source>
        <dbReference type="EMBL" id="KAF1953467.1"/>
    </source>
</evidence>
<name>A0A6A5TWX9_9PLEO</name>
<dbReference type="InterPro" id="IPR050613">
    <property type="entry name" value="Sec_Metabolite_Reg"/>
</dbReference>
<feature type="domain" description="Zn(2)-C6 fungal-type" evidence="4">
    <location>
        <begin position="31"/>
        <end position="63"/>
    </location>
</feature>
<accession>A0A6A5TWX9</accession>
<dbReference type="PROSITE" id="PS50048">
    <property type="entry name" value="ZN2_CY6_FUNGAL_2"/>
    <property type="match status" value="1"/>
</dbReference>
<dbReference type="InterPro" id="IPR001138">
    <property type="entry name" value="Zn2Cys6_DnaBD"/>
</dbReference>